<dbReference type="CDD" id="cd02947">
    <property type="entry name" value="TRX_family"/>
    <property type="match status" value="1"/>
</dbReference>
<comment type="caution">
    <text evidence="3">The sequence shown here is derived from an EMBL/GenBank/DDBJ whole genome shotgun (WGS) entry which is preliminary data.</text>
</comment>
<feature type="domain" description="Thioredoxin" evidence="2">
    <location>
        <begin position="6"/>
        <end position="54"/>
    </location>
</feature>
<keyword evidence="4" id="KW-1185">Reference proteome</keyword>
<dbReference type="InterPro" id="IPR017937">
    <property type="entry name" value="Thioredoxin_CS"/>
</dbReference>
<evidence type="ECO:0000313" key="3">
    <source>
        <dbReference type="EMBL" id="CAH1993456.1"/>
    </source>
</evidence>
<dbReference type="Gene3D" id="3.40.30.10">
    <property type="entry name" value="Glutaredoxin"/>
    <property type="match status" value="1"/>
</dbReference>
<accession>A0A9P0PQT5</accession>
<dbReference type="AlphaFoldDB" id="A0A9P0PQT5"/>
<dbReference type="PROSITE" id="PS00194">
    <property type="entry name" value="THIOREDOXIN_1"/>
    <property type="match status" value="1"/>
</dbReference>
<dbReference type="InterPro" id="IPR036249">
    <property type="entry name" value="Thioredoxin-like_sf"/>
</dbReference>
<dbReference type="PANTHER" id="PTHR46115">
    <property type="entry name" value="THIOREDOXIN-LIKE PROTEIN 1"/>
    <property type="match status" value="1"/>
</dbReference>
<dbReference type="Pfam" id="PF00085">
    <property type="entry name" value="Thioredoxin"/>
    <property type="match status" value="1"/>
</dbReference>
<sequence>MADLETKLNDAGDQLVVIDFFATWCGPCKMISPKLEELAQECSNIIILKSDRSEIN</sequence>
<dbReference type="OrthoDB" id="7312725at2759"/>
<proteinExistence type="predicted"/>
<organism evidence="3 4">
    <name type="scientific">Acanthoscelides obtectus</name>
    <name type="common">Bean weevil</name>
    <name type="synonym">Bruchus obtectus</name>
    <dbReference type="NCBI Taxonomy" id="200917"/>
    <lineage>
        <taxon>Eukaryota</taxon>
        <taxon>Metazoa</taxon>
        <taxon>Ecdysozoa</taxon>
        <taxon>Arthropoda</taxon>
        <taxon>Hexapoda</taxon>
        <taxon>Insecta</taxon>
        <taxon>Pterygota</taxon>
        <taxon>Neoptera</taxon>
        <taxon>Endopterygota</taxon>
        <taxon>Coleoptera</taxon>
        <taxon>Polyphaga</taxon>
        <taxon>Cucujiformia</taxon>
        <taxon>Chrysomeloidea</taxon>
        <taxon>Chrysomelidae</taxon>
        <taxon>Bruchinae</taxon>
        <taxon>Bruchini</taxon>
        <taxon>Acanthoscelides</taxon>
    </lineage>
</organism>
<evidence type="ECO:0000313" key="4">
    <source>
        <dbReference type="Proteomes" id="UP001152888"/>
    </source>
</evidence>
<reference evidence="3" key="1">
    <citation type="submission" date="2022-03" db="EMBL/GenBank/DDBJ databases">
        <authorList>
            <person name="Sayadi A."/>
        </authorList>
    </citation>
    <scope>NUCLEOTIDE SEQUENCE</scope>
</reference>
<protein>
    <recommendedName>
        <fullName evidence="2">Thioredoxin domain-containing protein</fullName>
    </recommendedName>
</protein>
<dbReference type="EMBL" id="CAKOFQ010007172">
    <property type="protein sequence ID" value="CAH1993456.1"/>
    <property type="molecule type" value="Genomic_DNA"/>
</dbReference>
<name>A0A9P0PQT5_ACAOB</name>
<evidence type="ECO:0000259" key="2">
    <source>
        <dbReference type="Pfam" id="PF00085"/>
    </source>
</evidence>
<gene>
    <name evidence="3" type="ORF">ACAOBT_LOCUS21512</name>
</gene>
<evidence type="ECO:0000256" key="1">
    <source>
        <dbReference type="ARBA" id="ARBA00023157"/>
    </source>
</evidence>
<dbReference type="Proteomes" id="UP001152888">
    <property type="component" value="Unassembled WGS sequence"/>
</dbReference>
<dbReference type="InterPro" id="IPR013766">
    <property type="entry name" value="Thioredoxin_domain"/>
</dbReference>
<keyword evidence="1" id="KW-1015">Disulfide bond</keyword>
<dbReference type="SUPFAM" id="SSF52833">
    <property type="entry name" value="Thioredoxin-like"/>
    <property type="match status" value="1"/>
</dbReference>